<feature type="chain" id="PRO_5013285278" description="Lcl C-terminal domain-containing protein" evidence="1">
    <location>
        <begin position="38"/>
        <end position="175"/>
    </location>
</feature>
<feature type="domain" description="Lcl C-terminal" evidence="2">
    <location>
        <begin position="53"/>
        <end position="172"/>
    </location>
</feature>
<evidence type="ECO:0000313" key="4">
    <source>
        <dbReference type="Proteomes" id="UP000218644"/>
    </source>
</evidence>
<evidence type="ECO:0000313" key="3">
    <source>
        <dbReference type="EMBL" id="PAT39078.1"/>
    </source>
</evidence>
<dbReference type="Pfam" id="PF07603">
    <property type="entry name" value="Lcl_C"/>
    <property type="match status" value="1"/>
</dbReference>
<evidence type="ECO:0000256" key="1">
    <source>
        <dbReference type="SAM" id="SignalP"/>
    </source>
</evidence>
<evidence type="ECO:0000259" key="2">
    <source>
        <dbReference type="Pfam" id="PF07603"/>
    </source>
</evidence>
<proteinExistence type="predicted"/>
<dbReference type="AlphaFoldDB" id="A0A2A2AMW6"/>
<comment type="caution">
    <text evidence="3">The sequence shown here is derived from an EMBL/GenBank/DDBJ whole genome shotgun (WGS) entry which is preliminary data.</text>
</comment>
<reference evidence="3 4" key="1">
    <citation type="submission" date="2017-08" db="EMBL/GenBank/DDBJ databases">
        <title>WGS of Clinical strains of the CDC Group NO-1 linked to zoonotic infections in humans.</title>
        <authorList>
            <person name="Bernier A.-M."/>
            <person name="Bernard K."/>
        </authorList>
    </citation>
    <scope>NUCLEOTIDE SEQUENCE [LARGE SCALE GENOMIC DNA]</scope>
    <source>
        <strain evidence="3 4">NML79-0751</strain>
    </source>
</reference>
<organism evidence="3 4">
    <name type="scientific">Vandammella animalimorsus</name>
    <dbReference type="NCBI Taxonomy" id="2029117"/>
    <lineage>
        <taxon>Bacteria</taxon>
        <taxon>Pseudomonadati</taxon>
        <taxon>Pseudomonadota</taxon>
        <taxon>Betaproteobacteria</taxon>
        <taxon>Burkholderiales</taxon>
        <taxon>Comamonadaceae</taxon>
        <taxon>Vandammella</taxon>
    </lineage>
</organism>
<feature type="signal peptide" evidence="1">
    <location>
        <begin position="1"/>
        <end position="37"/>
    </location>
</feature>
<dbReference type="Proteomes" id="UP000218644">
    <property type="component" value="Unassembled WGS sequence"/>
</dbReference>
<dbReference type="EMBL" id="NSJD01000024">
    <property type="protein sequence ID" value="PAT39078.1"/>
    <property type="molecule type" value="Genomic_DNA"/>
</dbReference>
<dbReference type="PANTHER" id="PTHR35812">
    <property type="entry name" value="LIPOPROTEIN"/>
    <property type="match status" value="1"/>
</dbReference>
<accession>A0A2A2AMW6</accession>
<sequence length="175" mass="18605">MPIQSHPLPRPAAQPRLRWRTALAALALGAAALPALAACPSQPGRFVPNGAEVTDSQTGLVWARCSAGQSWDGSVCAGNAGRYTHEQALEYAASQSGWRLPSVKELFSLVDKGCASPAIDATVFPDTSIRWYWTATPFQRSGASAWLVEFSGGGHVGYYDRGFDAGAVRLVRASQ</sequence>
<keyword evidence="1" id="KW-0732">Signal</keyword>
<dbReference type="InterPro" id="IPR011460">
    <property type="entry name" value="Lcl_C"/>
</dbReference>
<dbReference type="PANTHER" id="PTHR35812:SF1">
    <property type="entry name" value="LIPOPROTEIN"/>
    <property type="match status" value="1"/>
</dbReference>
<name>A0A2A2AMW6_9BURK</name>
<protein>
    <recommendedName>
        <fullName evidence="2">Lcl C-terminal domain-containing protein</fullName>
    </recommendedName>
</protein>
<gene>
    <name evidence="3" type="ORF">CK623_11945</name>
</gene>